<gene>
    <name evidence="1" type="ORF">BDY19DRAFT_942543</name>
</gene>
<evidence type="ECO:0000313" key="2">
    <source>
        <dbReference type="Proteomes" id="UP001055072"/>
    </source>
</evidence>
<evidence type="ECO:0000313" key="1">
    <source>
        <dbReference type="EMBL" id="KAI0089490.1"/>
    </source>
</evidence>
<reference evidence="1" key="1">
    <citation type="journal article" date="2021" name="Environ. Microbiol.">
        <title>Gene family expansions and transcriptome signatures uncover fungal adaptations to wood decay.</title>
        <authorList>
            <person name="Hage H."/>
            <person name="Miyauchi S."/>
            <person name="Viragh M."/>
            <person name="Drula E."/>
            <person name="Min B."/>
            <person name="Chaduli D."/>
            <person name="Navarro D."/>
            <person name="Favel A."/>
            <person name="Norest M."/>
            <person name="Lesage-Meessen L."/>
            <person name="Balint B."/>
            <person name="Merenyi Z."/>
            <person name="de Eugenio L."/>
            <person name="Morin E."/>
            <person name="Martinez A.T."/>
            <person name="Baldrian P."/>
            <person name="Stursova M."/>
            <person name="Martinez M.J."/>
            <person name="Novotny C."/>
            <person name="Magnuson J.K."/>
            <person name="Spatafora J.W."/>
            <person name="Maurice S."/>
            <person name="Pangilinan J."/>
            <person name="Andreopoulos W."/>
            <person name="LaButti K."/>
            <person name="Hundley H."/>
            <person name="Na H."/>
            <person name="Kuo A."/>
            <person name="Barry K."/>
            <person name="Lipzen A."/>
            <person name="Henrissat B."/>
            <person name="Riley R."/>
            <person name="Ahrendt S."/>
            <person name="Nagy L.G."/>
            <person name="Grigoriev I.V."/>
            <person name="Martin F."/>
            <person name="Rosso M.N."/>
        </authorList>
    </citation>
    <scope>NUCLEOTIDE SEQUENCE</scope>
    <source>
        <strain evidence="1">CBS 384.51</strain>
    </source>
</reference>
<organism evidence="1 2">
    <name type="scientific">Irpex rosettiformis</name>
    <dbReference type="NCBI Taxonomy" id="378272"/>
    <lineage>
        <taxon>Eukaryota</taxon>
        <taxon>Fungi</taxon>
        <taxon>Dikarya</taxon>
        <taxon>Basidiomycota</taxon>
        <taxon>Agaricomycotina</taxon>
        <taxon>Agaricomycetes</taxon>
        <taxon>Polyporales</taxon>
        <taxon>Irpicaceae</taxon>
        <taxon>Irpex</taxon>
    </lineage>
</organism>
<sequence length="162" mass="18096">MGTACDGRFGRRSYGIGAEVATSLTGASYYMPTYLSNAQLTGSHIDQLLACLQQRLDTSSPIPWPTSHAIVGPDMTGCIVAASHDTVENVDKISRYRALRLLEHDLVHGHLCFIPEMDILDTVILWEEKSRLRFTVRWRVGFVTCPSQHSPHLTAPPAVYWR</sequence>
<dbReference type="Proteomes" id="UP001055072">
    <property type="component" value="Unassembled WGS sequence"/>
</dbReference>
<keyword evidence="2" id="KW-1185">Reference proteome</keyword>
<protein>
    <submittedName>
        <fullName evidence="1">Uncharacterized protein</fullName>
    </submittedName>
</protein>
<dbReference type="EMBL" id="MU274910">
    <property type="protein sequence ID" value="KAI0089490.1"/>
    <property type="molecule type" value="Genomic_DNA"/>
</dbReference>
<proteinExistence type="predicted"/>
<accession>A0ACB8U5F4</accession>
<comment type="caution">
    <text evidence="1">The sequence shown here is derived from an EMBL/GenBank/DDBJ whole genome shotgun (WGS) entry which is preliminary data.</text>
</comment>
<name>A0ACB8U5F4_9APHY</name>